<feature type="chain" id="PRO_5014499002" evidence="1">
    <location>
        <begin position="21"/>
        <end position="116"/>
    </location>
</feature>
<evidence type="ECO:0000313" key="4">
    <source>
        <dbReference type="Proteomes" id="UP000002051"/>
    </source>
</evidence>
<reference evidence="3" key="3">
    <citation type="submission" date="2015-04" db="UniProtKB">
        <authorList>
            <consortium name="EnsemblPlants"/>
        </authorList>
    </citation>
    <scope>IDENTIFICATION</scope>
    <source>
        <strain evidence="3">cv. Jemalong A17</strain>
    </source>
</reference>
<evidence type="ECO:0000256" key="1">
    <source>
        <dbReference type="SAM" id="SignalP"/>
    </source>
</evidence>
<feature type="signal peptide" evidence="1">
    <location>
        <begin position="1"/>
        <end position="20"/>
    </location>
</feature>
<accession>A0A072TV63</accession>
<sequence length="116" mass="12379">MGKRVVTMIGLACLFMGVEAMCLILKATTTRTKYVNMCSIDLPLEYSNIVALSALQTPLQVVSRLGGRAEVDLEILNSCMESLSSCAVKRYILLVVTCNSGDIVGPFNGETVGLSG</sequence>
<protein>
    <submittedName>
        <fullName evidence="2">Transmembrane protein, putative</fullName>
    </submittedName>
</protein>
<gene>
    <name evidence="2" type="ordered locus">MTR_8g098355</name>
</gene>
<dbReference type="EnsemblPlants" id="KEH21071">
    <property type="protein sequence ID" value="KEH21071"/>
    <property type="gene ID" value="MTR_8g098355"/>
</dbReference>
<keyword evidence="4" id="KW-1185">Reference proteome</keyword>
<dbReference type="AlphaFoldDB" id="A0A072TV63"/>
<name>A0A072TV63_MEDTR</name>
<evidence type="ECO:0000313" key="3">
    <source>
        <dbReference type="EnsemblPlants" id="KEH21071"/>
    </source>
</evidence>
<dbReference type="HOGENOM" id="CLU_2100566_0_0_1"/>
<keyword evidence="2" id="KW-0812">Transmembrane</keyword>
<dbReference type="EMBL" id="CM001224">
    <property type="protein sequence ID" value="KEH21071.1"/>
    <property type="molecule type" value="Genomic_DNA"/>
</dbReference>
<reference evidence="2 4" key="2">
    <citation type="journal article" date="2014" name="BMC Genomics">
        <title>An improved genome release (version Mt4.0) for the model legume Medicago truncatula.</title>
        <authorList>
            <person name="Tang H."/>
            <person name="Krishnakumar V."/>
            <person name="Bidwell S."/>
            <person name="Rosen B."/>
            <person name="Chan A."/>
            <person name="Zhou S."/>
            <person name="Gentzbittel L."/>
            <person name="Childs K.L."/>
            <person name="Yandell M."/>
            <person name="Gundlach H."/>
            <person name="Mayer K.F."/>
            <person name="Schwartz D.C."/>
            <person name="Town C.D."/>
        </authorList>
    </citation>
    <scope>GENOME REANNOTATION</scope>
    <source>
        <strain evidence="2">A17</strain>
        <strain evidence="3 4">cv. Jemalong A17</strain>
    </source>
</reference>
<organism evidence="2 4">
    <name type="scientific">Medicago truncatula</name>
    <name type="common">Barrel medic</name>
    <name type="synonym">Medicago tribuloides</name>
    <dbReference type="NCBI Taxonomy" id="3880"/>
    <lineage>
        <taxon>Eukaryota</taxon>
        <taxon>Viridiplantae</taxon>
        <taxon>Streptophyta</taxon>
        <taxon>Embryophyta</taxon>
        <taxon>Tracheophyta</taxon>
        <taxon>Spermatophyta</taxon>
        <taxon>Magnoliopsida</taxon>
        <taxon>eudicotyledons</taxon>
        <taxon>Gunneridae</taxon>
        <taxon>Pentapetalae</taxon>
        <taxon>rosids</taxon>
        <taxon>fabids</taxon>
        <taxon>Fabales</taxon>
        <taxon>Fabaceae</taxon>
        <taxon>Papilionoideae</taxon>
        <taxon>50 kb inversion clade</taxon>
        <taxon>NPAAA clade</taxon>
        <taxon>Hologalegina</taxon>
        <taxon>IRL clade</taxon>
        <taxon>Trifolieae</taxon>
        <taxon>Medicago</taxon>
    </lineage>
</organism>
<evidence type="ECO:0000313" key="2">
    <source>
        <dbReference type="EMBL" id="KEH21071.1"/>
    </source>
</evidence>
<keyword evidence="2" id="KW-0472">Membrane</keyword>
<reference evidence="2 4" key="1">
    <citation type="journal article" date="2011" name="Nature">
        <title>The Medicago genome provides insight into the evolution of rhizobial symbioses.</title>
        <authorList>
            <person name="Young N.D."/>
            <person name="Debelle F."/>
            <person name="Oldroyd G.E."/>
            <person name="Geurts R."/>
            <person name="Cannon S.B."/>
            <person name="Udvardi M.K."/>
            <person name="Benedito V.A."/>
            <person name="Mayer K.F."/>
            <person name="Gouzy J."/>
            <person name="Schoof H."/>
            <person name="Van de Peer Y."/>
            <person name="Proost S."/>
            <person name="Cook D.R."/>
            <person name="Meyers B.C."/>
            <person name="Spannagl M."/>
            <person name="Cheung F."/>
            <person name="De Mita S."/>
            <person name="Krishnakumar V."/>
            <person name="Gundlach H."/>
            <person name="Zhou S."/>
            <person name="Mudge J."/>
            <person name="Bharti A.K."/>
            <person name="Murray J.D."/>
            <person name="Naoumkina M.A."/>
            <person name="Rosen B."/>
            <person name="Silverstein K.A."/>
            <person name="Tang H."/>
            <person name="Rombauts S."/>
            <person name="Zhao P.X."/>
            <person name="Zhou P."/>
            <person name="Barbe V."/>
            <person name="Bardou P."/>
            <person name="Bechner M."/>
            <person name="Bellec A."/>
            <person name="Berger A."/>
            <person name="Berges H."/>
            <person name="Bidwell S."/>
            <person name="Bisseling T."/>
            <person name="Choisne N."/>
            <person name="Couloux A."/>
            <person name="Denny R."/>
            <person name="Deshpande S."/>
            <person name="Dai X."/>
            <person name="Doyle J.J."/>
            <person name="Dudez A.M."/>
            <person name="Farmer A.D."/>
            <person name="Fouteau S."/>
            <person name="Franken C."/>
            <person name="Gibelin C."/>
            <person name="Gish J."/>
            <person name="Goldstein S."/>
            <person name="Gonzalez A.J."/>
            <person name="Green P.J."/>
            <person name="Hallab A."/>
            <person name="Hartog M."/>
            <person name="Hua A."/>
            <person name="Humphray S.J."/>
            <person name="Jeong D.H."/>
            <person name="Jing Y."/>
            <person name="Jocker A."/>
            <person name="Kenton S.M."/>
            <person name="Kim D.J."/>
            <person name="Klee K."/>
            <person name="Lai H."/>
            <person name="Lang C."/>
            <person name="Lin S."/>
            <person name="Macmil S.L."/>
            <person name="Magdelenat G."/>
            <person name="Matthews L."/>
            <person name="McCorrison J."/>
            <person name="Monaghan E.L."/>
            <person name="Mun J.H."/>
            <person name="Najar F.Z."/>
            <person name="Nicholson C."/>
            <person name="Noirot C."/>
            <person name="O'Bleness M."/>
            <person name="Paule C.R."/>
            <person name="Poulain J."/>
            <person name="Prion F."/>
            <person name="Qin B."/>
            <person name="Qu C."/>
            <person name="Retzel E.F."/>
            <person name="Riddle C."/>
            <person name="Sallet E."/>
            <person name="Samain S."/>
            <person name="Samson N."/>
            <person name="Sanders I."/>
            <person name="Saurat O."/>
            <person name="Scarpelli C."/>
            <person name="Schiex T."/>
            <person name="Segurens B."/>
            <person name="Severin A.J."/>
            <person name="Sherrier D.J."/>
            <person name="Shi R."/>
            <person name="Sims S."/>
            <person name="Singer S.R."/>
            <person name="Sinharoy S."/>
            <person name="Sterck L."/>
            <person name="Viollet A."/>
            <person name="Wang B.B."/>
            <person name="Wang K."/>
            <person name="Wang M."/>
            <person name="Wang X."/>
            <person name="Warfsmann J."/>
            <person name="Weissenbach J."/>
            <person name="White D.D."/>
            <person name="White J.D."/>
            <person name="Wiley G.B."/>
            <person name="Wincker P."/>
            <person name="Xing Y."/>
            <person name="Yang L."/>
            <person name="Yao Z."/>
            <person name="Ying F."/>
            <person name="Zhai J."/>
            <person name="Zhou L."/>
            <person name="Zuber A."/>
            <person name="Denarie J."/>
            <person name="Dixon R.A."/>
            <person name="May G.D."/>
            <person name="Schwartz D.C."/>
            <person name="Rogers J."/>
            <person name="Quetier F."/>
            <person name="Town C.D."/>
            <person name="Roe B.A."/>
        </authorList>
    </citation>
    <scope>NUCLEOTIDE SEQUENCE [LARGE SCALE GENOMIC DNA]</scope>
    <source>
        <strain evidence="2">A17</strain>
        <strain evidence="3 4">cv. Jemalong A17</strain>
    </source>
</reference>
<proteinExistence type="predicted"/>
<dbReference type="Proteomes" id="UP000002051">
    <property type="component" value="Chromosome 8"/>
</dbReference>
<keyword evidence="1" id="KW-0732">Signal</keyword>